<name>A0A4R8QFS6_9PEZI</name>
<feature type="region of interest" description="Disordered" evidence="1">
    <location>
        <begin position="1"/>
        <end position="24"/>
    </location>
</feature>
<feature type="compositionally biased region" description="Basic and acidic residues" evidence="1">
    <location>
        <begin position="182"/>
        <end position="193"/>
    </location>
</feature>
<feature type="compositionally biased region" description="Basic and acidic residues" evidence="1">
    <location>
        <begin position="65"/>
        <end position="77"/>
    </location>
</feature>
<feature type="region of interest" description="Disordered" evidence="1">
    <location>
        <begin position="101"/>
        <end position="366"/>
    </location>
</feature>
<feature type="compositionally biased region" description="Low complexity" evidence="1">
    <location>
        <begin position="330"/>
        <end position="343"/>
    </location>
</feature>
<sequence length="429" mass="44860">MANLGPCLAKPKQTNDAESSRDVGLDRAKLNGTFAVDDLENKHITGIEDQINSADVSVSGGSDTEASRAGRDGDKGHGRTSSTVKKPATFKAVSVNKTFLAAKGASTISAKPADKTSSSSMLSSSPSGTSALSGSRPRLVAKTGSGAGNAPRLTSTANGGTTSSGPDPSAVWNKNRPVPAPEPKKFTDEELKKYGIHMANRLAPESSQGQGNWADIEDDDDDWAPETITWGDGTKTTLPHPDETPAPPPEPPAPISAPAPAPAPPKEKLFVEKPKSPAPPRSTASPSMKPGVLASGKGLVLKGGSADKPTLVAKPPAPPTPVKSPWATLPPVEKAPPVVAEQPAPQPGHRFAARDQAGKSNTPPPYAREIAADDFNRNAWREGQNQTGDNLHCYNARPTLIILNLLRPSRQVGLLRRKVPLADVVDLRT</sequence>
<feature type="compositionally biased region" description="Low complexity" evidence="1">
    <location>
        <begin position="116"/>
        <end position="135"/>
    </location>
</feature>
<keyword evidence="3" id="KW-1185">Reference proteome</keyword>
<proteinExistence type="predicted"/>
<feature type="compositionally biased region" description="Basic and acidic residues" evidence="1">
    <location>
        <begin position="265"/>
        <end position="275"/>
    </location>
</feature>
<feature type="compositionally biased region" description="Polar residues" evidence="1">
    <location>
        <begin position="50"/>
        <end position="64"/>
    </location>
</feature>
<evidence type="ECO:0000313" key="3">
    <source>
        <dbReference type="Proteomes" id="UP000295083"/>
    </source>
</evidence>
<reference evidence="2 3" key="1">
    <citation type="submission" date="2018-11" db="EMBL/GenBank/DDBJ databases">
        <title>Genome sequence and assembly of Colletotrichum spinosum.</title>
        <authorList>
            <person name="Gan P."/>
            <person name="Shirasu K."/>
        </authorList>
    </citation>
    <scope>NUCLEOTIDE SEQUENCE [LARGE SCALE GENOMIC DNA]</scope>
    <source>
        <strain evidence="2 3">CBS 515.97</strain>
    </source>
</reference>
<evidence type="ECO:0000313" key="2">
    <source>
        <dbReference type="EMBL" id="TDZ35806.1"/>
    </source>
</evidence>
<feature type="compositionally biased region" description="Pro residues" evidence="1">
    <location>
        <begin position="244"/>
        <end position="264"/>
    </location>
</feature>
<accession>A0A4R8QFS6</accession>
<feature type="compositionally biased region" description="Basic and acidic residues" evidence="1">
    <location>
        <begin position="13"/>
        <end position="24"/>
    </location>
</feature>
<dbReference type="Proteomes" id="UP000295083">
    <property type="component" value="Unassembled WGS sequence"/>
</dbReference>
<feature type="region of interest" description="Disordered" evidence="1">
    <location>
        <begin position="46"/>
        <end position="89"/>
    </location>
</feature>
<feature type="compositionally biased region" description="Low complexity" evidence="1">
    <location>
        <begin position="154"/>
        <end position="165"/>
    </location>
</feature>
<organism evidence="2 3">
    <name type="scientific">Colletotrichum spinosum</name>
    <dbReference type="NCBI Taxonomy" id="1347390"/>
    <lineage>
        <taxon>Eukaryota</taxon>
        <taxon>Fungi</taxon>
        <taxon>Dikarya</taxon>
        <taxon>Ascomycota</taxon>
        <taxon>Pezizomycotina</taxon>
        <taxon>Sordariomycetes</taxon>
        <taxon>Hypocreomycetidae</taxon>
        <taxon>Glomerellales</taxon>
        <taxon>Glomerellaceae</taxon>
        <taxon>Colletotrichum</taxon>
        <taxon>Colletotrichum orbiculare species complex</taxon>
    </lineage>
</organism>
<evidence type="ECO:0000256" key="1">
    <source>
        <dbReference type="SAM" id="MobiDB-lite"/>
    </source>
</evidence>
<dbReference type="EMBL" id="QAPG01000037">
    <property type="protein sequence ID" value="TDZ35806.1"/>
    <property type="molecule type" value="Genomic_DNA"/>
</dbReference>
<gene>
    <name evidence="2" type="ORF">C8035_v008455</name>
</gene>
<dbReference type="AlphaFoldDB" id="A0A4R8QFS6"/>
<feature type="compositionally biased region" description="Acidic residues" evidence="1">
    <location>
        <begin position="215"/>
        <end position="224"/>
    </location>
</feature>
<comment type="caution">
    <text evidence="2">The sequence shown here is derived from an EMBL/GenBank/DDBJ whole genome shotgun (WGS) entry which is preliminary data.</text>
</comment>
<protein>
    <submittedName>
        <fullName evidence="2">Uncharacterized protein</fullName>
    </submittedName>
</protein>